<proteinExistence type="predicted"/>
<dbReference type="PROSITE" id="PS51257">
    <property type="entry name" value="PROKAR_LIPOPROTEIN"/>
    <property type="match status" value="1"/>
</dbReference>
<comment type="caution">
    <text evidence="1">The sequence shown here is derived from an EMBL/GenBank/DDBJ whole genome shotgun (WGS) entry which is preliminary data.</text>
</comment>
<dbReference type="RefSeq" id="WP_114378616.1">
    <property type="nucleotide sequence ID" value="NZ_QPJD01000002.1"/>
</dbReference>
<dbReference type="AlphaFoldDB" id="A0A368WB49"/>
<name>A0A368WB49_9BACL</name>
<accession>A0A368WB49</accession>
<protein>
    <submittedName>
        <fullName evidence="1">Uncharacterized protein DUF3939</fullName>
    </submittedName>
</protein>
<dbReference type="EMBL" id="QPJD01000002">
    <property type="protein sequence ID" value="RCW51120.1"/>
    <property type="molecule type" value="Genomic_DNA"/>
</dbReference>
<dbReference type="Proteomes" id="UP000252415">
    <property type="component" value="Unassembled WGS sequence"/>
</dbReference>
<evidence type="ECO:0000313" key="1">
    <source>
        <dbReference type="EMBL" id="RCW51120.1"/>
    </source>
</evidence>
<organism evidence="1 2">
    <name type="scientific">Paenibacillus prosopidis</name>
    <dbReference type="NCBI Taxonomy" id="630520"/>
    <lineage>
        <taxon>Bacteria</taxon>
        <taxon>Bacillati</taxon>
        <taxon>Bacillota</taxon>
        <taxon>Bacilli</taxon>
        <taxon>Bacillales</taxon>
        <taxon>Paenibacillaceae</taxon>
        <taxon>Paenibacillus</taxon>
    </lineage>
</organism>
<gene>
    <name evidence="1" type="ORF">DFP97_102314</name>
</gene>
<sequence length="250" mass="28295">MNRFNKQALHRRTRIAGAVLALFFALFTLSGCLYPKDELKQNQAAPKEAVRNVQAAVDQYKNDTAMLPIKNATADTPVYEKFYVDFAKLQRTGYLSDIPSSAFENGGNYYFLVIDEETSPRIKLLDIVTFQKINDIQSWVTAYIQNKGELPKGEQMYPGFYQIDYKSLNRTAPAIRSVFSGQTIQAIVDENGVVYSDYGIDIMQFVQKSGKTNFDAQLDIRTLLVDGSDFVPVKAPTYRWVDNEPQAVQP</sequence>
<dbReference type="OrthoDB" id="2449131at2"/>
<evidence type="ECO:0000313" key="2">
    <source>
        <dbReference type="Proteomes" id="UP000252415"/>
    </source>
</evidence>
<reference evidence="1 2" key="1">
    <citation type="submission" date="2018-07" db="EMBL/GenBank/DDBJ databases">
        <title>Genomic Encyclopedia of Type Strains, Phase III (KMG-III): the genomes of soil and plant-associated and newly described type strains.</title>
        <authorList>
            <person name="Whitman W."/>
        </authorList>
    </citation>
    <scope>NUCLEOTIDE SEQUENCE [LARGE SCALE GENOMIC DNA]</scope>
    <source>
        <strain evidence="1 2">CECT 7506</strain>
    </source>
</reference>
<keyword evidence="2" id="KW-1185">Reference proteome</keyword>